<gene>
    <name evidence="6" type="ORF">NDO55_11165</name>
</gene>
<keyword evidence="4" id="KW-1133">Transmembrane helix</keyword>
<feature type="coiled-coil region" evidence="3">
    <location>
        <begin position="107"/>
        <end position="186"/>
    </location>
</feature>
<reference evidence="6" key="1">
    <citation type="submission" date="2022-06" db="EMBL/GenBank/DDBJ databases">
        <title>Sphingomicrobium sedimins sp. nov., a marine bacterium isolated from tidal flat.</title>
        <authorList>
            <person name="Kim C.-H."/>
            <person name="Yoo Y."/>
            <person name="Kim J.-J."/>
        </authorList>
    </citation>
    <scope>NUCLEOTIDE SEQUENCE</scope>
    <source>
        <strain evidence="6">GRR-S6-50</strain>
    </source>
</reference>
<dbReference type="Gene3D" id="2.40.50.100">
    <property type="match status" value="1"/>
</dbReference>
<keyword evidence="7" id="KW-1185">Reference proteome</keyword>
<feature type="domain" description="Multidrug resistance protein MdtA-like barrel-sandwich hybrid" evidence="5">
    <location>
        <begin position="66"/>
        <end position="214"/>
    </location>
</feature>
<protein>
    <submittedName>
        <fullName evidence="6">Efflux RND transporter periplasmic adaptor subunit</fullName>
    </submittedName>
</protein>
<evidence type="ECO:0000313" key="7">
    <source>
        <dbReference type="Proteomes" id="UP001155128"/>
    </source>
</evidence>
<keyword evidence="2 3" id="KW-0175">Coiled coil</keyword>
<evidence type="ECO:0000259" key="5">
    <source>
        <dbReference type="Pfam" id="PF25917"/>
    </source>
</evidence>
<dbReference type="PANTHER" id="PTHR32347:SF27">
    <property type="entry name" value="RND EFFLUX PUMP MEMBRANE FUSION PROTEIN BARREL-SANDWICH DOMAIN-CONTAINING PROTEIN"/>
    <property type="match status" value="1"/>
</dbReference>
<dbReference type="InterPro" id="IPR058625">
    <property type="entry name" value="MdtA-like_BSH"/>
</dbReference>
<proteinExistence type="predicted"/>
<keyword evidence="4" id="KW-0812">Transmembrane</keyword>
<sequence>MAKLSLSRQILPIVALIGVAIAIYMIFIQSPDRSMAEAEETPARVNGELAGEARVAGAGIVEPSSETIEIGTAISGIVETVLVRPGERVTAGEPLFRVDTRSLRSRISETEAAIRRARAAIAEARAAEATATRQLDLYRNIDDPLAVSRSEIIAAEGNVSNARARRQLAEAELASAQASLSTARTELDRATVRAPISGEILRVDVRPGELVNSGPGGGGPYIRMGETQPLHVRIDVDEDEAVRVALGEPAIVSPRGDADARVEASFVRAEPLVVPKTSLTNSASERVDVRVLQLIYALPADAPEAFRVGQQVDAFIPAKQAAEAE</sequence>
<evidence type="ECO:0000256" key="1">
    <source>
        <dbReference type="ARBA" id="ARBA00004196"/>
    </source>
</evidence>
<name>A0A9X2END0_9SPHN</name>
<dbReference type="RefSeq" id="WP_252115227.1">
    <property type="nucleotide sequence ID" value="NZ_JAMSHT010000001.1"/>
</dbReference>
<dbReference type="EMBL" id="JAMSHT010000001">
    <property type="protein sequence ID" value="MCM8558377.1"/>
    <property type="molecule type" value="Genomic_DNA"/>
</dbReference>
<feature type="transmembrane region" description="Helical" evidence="4">
    <location>
        <begin position="6"/>
        <end position="27"/>
    </location>
</feature>
<dbReference type="Gene3D" id="1.10.287.470">
    <property type="entry name" value="Helix hairpin bin"/>
    <property type="match status" value="1"/>
</dbReference>
<accession>A0A9X2END0</accession>
<dbReference type="Pfam" id="PF25917">
    <property type="entry name" value="BSH_RND"/>
    <property type="match status" value="1"/>
</dbReference>
<dbReference type="SUPFAM" id="SSF111369">
    <property type="entry name" value="HlyD-like secretion proteins"/>
    <property type="match status" value="1"/>
</dbReference>
<dbReference type="AlphaFoldDB" id="A0A9X2END0"/>
<dbReference type="Proteomes" id="UP001155128">
    <property type="component" value="Unassembled WGS sequence"/>
</dbReference>
<comment type="subcellular location">
    <subcellularLocation>
        <location evidence="1">Cell envelope</location>
    </subcellularLocation>
</comment>
<evidence type="ECO:0000313" key="6">
    <source>
        <dbReference type="EMBL" id="MCM8558377.1"/>
    </source>
</evidence>
<dbReference type="Gene3D" id="2.40.30.170">
    <property type="match status" value="1"/>
</dbReference>
<dbReference type="GO" id="GO:0030313">
    <property type="term" value="C:cell envelope"/>
    <property type="evidence" value="ECO:0007669"/>
    <property type="project" value="UniProtKB-SubCell"/>
</dbReference>
<comment type="caution">
    <text evidence="6">The sequence shown here is derived from an EMBL/GenBank/DDBJ whole genome shotgun (WGS) entry which is preliminary data.</text>
</comment>
<evidence type="ECO:0000256" key="2">
    <source>
        <dbReference type="ARBA" id="ARBA00023054"/>
    </source>
</evidence>
<dbReference type="InterPro" id="IPR050465">
    <property type="entry name" value="UPF0194_transport"/>
</dbReference>
<evidence type="ECO:0000256" key="3">
    <source>
        <dbReference type="SAM" id="Coils"/>
    </source>
</evidence>
<keyword evidence="4" id="KW-0472">Membrane</keyword>
<evidence type="ECO:0000256" key="4">
    <source>
        <dbReference type="SAM" id="Phobius"/>
    </source>
</evidence>
<organism evidence="6 7">
    <name type="scientific">Sphingomicrobium sediminis</name>
    <dbReference type="NCBI Taxonomy" id="2950949"/>
    <lineage>
        <taxon>Bacteria</taxon>
        <taxon>Pseudomonadati</taxon>
        <taxon>Pseudomonadota</taxon>
        <taxon>Alphaproteobacteria</taxon>
        <taxon>Sphingomonadales</taxon>
        <taxon>Sphingomonadaceae</taxon>
        <taxon>Sphingomicrobium</taxon>
    </lineage>
</organism>
<dbReference type="PANTHER" id="PTHR32347">
    <property type="entry name" value="EFFLUX SYSTEM COMPONENT YKNX-RELATED"/>
    <property type="match status" value="1"/>
</dbReference>